<evidence type="ECO:0000313" key="4">
    <source>
        <dbReference type="WBParaSite" id="sdigi.contig39.g2630.t1"/>
    </source>
</evidence>
<dbReference type="AlphaFoldDB" id="A0A915PSX0"/>
<keyword evidence="2" id="KW-0812">Transmembrane</keyword>
<keyword evidence="2" id="KW-1133">Transmembrane helix</keyword>
<protein>
    <submittedName>
        <fullName evidence="4">Uncharacterized protein</fullName>
    </submittedName>
</protein>
<feature type="transmembrane region" description="Helical" evidence="2">
    <location>
        <begin position="333"/>
        <end position="356"/>
    </location>
</feature>
<feature type="transmembrane region" description="Helical" evidence="2">
    <location>
        <begin position="293"/>
        <end position="313"/>
    </location>
</feature>
<sequence>MNNERVARRSGANSGLDMPTQDVETKSSKISDISHGQASSKSYTSKQSIFFSLTQRSDSEETQSASELDSRTVHSTETSSKAVILLSKKLGENISRNPSRKAAQKNREESLARLKPGEDKIKKVAIRHSAASPTLAVAVTQDLPDFAHEEASPKAFKKSNDMKSEVMQRKQSEDYFIHPTQSVSEIGQGFSRRKMTATGQLKMEKISCRKAAHLSQRGEPETIQSVATTIPMKETCRLMPHWWSNQKEFVEGIIGTTRYFQALNSSFNQTGERFEIFMDEKTIEILKPFNGQLFVIFGCVVLAFPILLLLMFLRCMSEEEDLMEEAMFDLVEISIFCVFSVIQFYMSSAAEIRAVMDSMCIRYLERSIRIDGFLVDTIIYESLAAGSFPFPCYGTCNNAEQVESRKYLQMAACLHYDKPLKYMSKSVMEGVFAEPALRDVKRRKTKRISQK</sequence>
<organism evidence="3 4">
    <name type="scientific">Setaria digitata</name>
    <dbReference type="NCBI Taxonomy" id="48799"/>
    <lineage>
        <taxon>Eukaryota</taxon>
        <taxon>Metazoa</taxon>
        <taxon>Ecdysozoa</taxon>
        <taxon>Nematoda</taxon>
        <taxon>Chromadorea</taxon>
        <taxon>Rhabditida</taxon>
        <taxon>Spirurina</taxon>
        <taxon>Spiruromorpha</taxon>
        <taxon>Filarioidea</taxon>
        <taxon>Setariidae</taxon>
        <taxon>Setaria</taxon>
    </lineage>
</organism>
<proteinExistence type="predicted"/>
<dbReference type="Proteomes" id="UP000887581">
    <property type="component" value="Unplaced"/>
</dbReference>
<feature type="compositionally biased region" description="Polar residues" evidence="1">
    <location>
        <begin position="30"/>
        <end position="67"/>
    </location>
</feature>
<dbReference type="WBParaSite" id="sdigi.contig39.g2630.t1">
    <property type="protein sequence ID" value="sdigi.contig39.g2630.t1"/>
    <property type="gene ID" value="sdigi.contig39.g2630"/>
</dbReference>
<reference evidence="4" key="1">
    <citation type="submission" date="2022-11" db="UniProtKB">
        <authorList>
            <consortium name="WormBaseParasite"/>
        </authorList>
    </citation>
    <scope>IDENTIFICATION</scope>
</reference>
<keyword evidence="3" id="KW-1185">Reference proteome</keyword>
<evidence type="ECO:0000256" key="2">
    <source>
        <dbReference type="SAM" id="Phobius"/>
    </source>
</evidence>
<name>A0A915PSX0_9BILA</name>
<accession>A0A915PSX0</accession>
<keyword evidence="2" id="KW-0472">Membrane</keyword>
<evidence type="ECO:0000256" key="1">
    <source>
        <dbReference type="SAM" id="MobiDB-lite"/>
    </source>
</evidence>
<feature type="region of interest" description="Disordered" evidence="1">
    <location>
        <begin position="1"/>
        <end position="79"/>
    </location>
</feature>
<evidence type="ECO:0000313" key="3">
    <source>
        <dbReference type="Proteomes" id="UP000887581"/>
    </source>
</evidence>